<evidence type="ECO:0000256" key="10">
    <source>
        <dbReference type="ARBA" id="ARBA00049117"/>
    </source>
</evidence>
<evidence type="ECO:0000256" key="4">
    <source>
        <dbReference type="ARBA" id="ARBA00022694"/>
    </source>
</evidence>
<evidence type="ECO:0000313" key="17">
    <source>
        <dbReference type="Proteomes" id="UP000824540"/>
    </source>
</evidence>
<evidence type="ECO:0000256" key="12">
    <source>
        <dbReference type="ARBA" id="ARBA00069806"/>
    </source>
</evidence>
<keyword evidence="4" id="KW-0819">tRNA processing</keyword>
<dbReference type="GO" id="GO:0030488">
    <property type="term" value="P:tRNA methylation"/>
    <property type="evidence" value="ECO:0007669"/>
    <property type="project" value="TreeGrafter"/>
</dbReference>
<evidence type="ECO:0000256" key="11">
    <source>
        <dbReference type="ARBA" id="ARBA00059757"/>
    </source>
</evidence>
<dbReference type="InterPro" id="IPR027417">
    <property type="entry name" value="P-loop_NTPase"/>
</dbReference>
<dbReference type="InterPro" id="IPR006073">
    <property type="entry name" value="GTP-bd"/>
</dbReference>
<comment type="cofactor">
    <cofactor evidence="1">
        <name>K(+)</name>
        <dbReference type="ChEBI" id="CHEBI:29103"/>
    </cofactor>
</comment>
<dbReference type="InterPro" id="IPR018948">
    <property type="entry name" value="GTP-bd_TrmE_N"/>
</dbReference>
<dbReference type="NCBIfam" id="TIGR00231">
    <property type="entry name" value="small_GTP"/>
    <property type="match status" value="1"/>
</dbReference>
<dbReference type="OrthoDB" id="188276at2759"/>
<dbReference type="Proteomes" id="UP000824540">
    <property type="component" value="Unassembled WGS sequence"/>
</dbReference>
<evidence type="ECO:0000256" key="7">
    <source>
        <dbReference type="ARBA" id="ARBA00022946"/>
    </source>
</evidence>
<dbReference type="CDD" id="cd04164">
    <property type="entry name" value="trmE"/>
    <property type="match status" value="1"/>
</dbReference>
<dbReference type="Gene3D" id="3.30.1360.120">
    <property type="entry name" value="Probable tRNA modification gtpase trme, domain 1"/>
    <property type="match status" value="1"/>
</dbReference>
<dbReference type="Pfam" id="PF10396">
    <property type="entry name" value="TrmE_N"/>
    <property type="match status" value="1"/>
</dbReference>
<dbReference type="GO" id="GO:0005525">
    <property type="term" value="F:GTP binding"/>
    <property type="evidence" value="ECO:0007669"/>
    <property type="project" value="UniProtKB-KW"/>
</dbReference>
<organism evidence="16 17">
    <name type="scientific">Albula glossodonta</name>
    <name type="common">roundjaw bonefish</name>
    <dbReference type="NCBI Taxonomy" id="121402"/>
    <lineage>
        <taxon>Eukaryota</taxon>
        <taxon>Metazoa</taxon>
        <taxon>Chordata</taxon>
        <taxon>Craniata</taxon>
        <taxon>Vertebrata</taxon>
        <taxon>Euteleostomi</taxon>
        <taxon>Actinopterygii</taxon>
        <taxon>Neopterygii</taxon>
        <taxon>Teleostei</taxon>
        <taxon>Albuliformes</taxon>
        <taxon>Albulidae</taxon>
        <taxon>Albula</taxon>
    </lineage>
</organism>
<keyword evidence="5" id="KW-0547">Nucleotide-binding</keyword>
<keyword evidence="8" id="KW-0496">Mitochondrion</keyword>
<evidence type="ECO:0000256" key="2">
    <source>
        <dbReference type="ARBA" id="ARBA00004173"/>
    </source>
</evidence>
<dbReference type="GO" id="GO:0005739">
    <property type="term" value="C:mitochondrion"/>
    <property type="evidence" value="ECO:0007669"/>
    <property type="project" value="UniProtKB-SubCell"/>
</dbReference>
<reference evidence="16" key="1">
    <citation type="thesis" date="2021" institute="BYU ScholarsArchive" country="Provo, UT, USA">
        <title>Applications of and Algorithms for Genome Assembly and Genomic Analyses with an Emphasis on Marine Teleosts.</title>
        <authorList>
            <person name="Pickett B.D."/>
        </authorList>
    </citation>
    <scope>NUCLEOTIDE SEQUENCE</scope>
    <source>
        <strain evidence="16">HI-2016</strain>
    </source>
</reference>
<gene>
    <name evidence="16" type="ORF">JZ751_024610</name>
</gene>
<dbReference type="InterPro" id="IPR027266">
    <property type="entry name" value="TrmE/GcvT-like"/>
</dbReference>
<comment type="function">
    <text evidence="11">GTPase component of the GTPBP3-MTO1 complex that catalyzes the 5-taurinomethyluridine (taum(5)U) modification at the 34th wobble position (U34) of mitochondrial tRNAs (mt-tRNAs), which plays a role in mt-tRNA decoding and mitochondrial translation. Taum(5)U formation on mammalian mt-tRNA requires the presence of both GTPBP3-mediated GTPase activity and MTO1 catalytic activity.</text>
</comment>
<evidence type="ECO:0000256" key="9">
    <source>
        <dbReference type="ARBA" id="ARBA00023134"/>
    </source>
</evidence>
<evidence type="ECO:0000256" key="3">
    <source>
        <dbReference type="ARBA" id="ARBA00011043"/>
    </source>
</evidence>
<evidence type="ECO:0000313" key="16">
    <source>
        <dbReference type="EMBL" id="KAG9350721.1"/>
    </source>
</evidence>
<evidence type="ECO:0000256" key="14">
    <source>
        <dbReference type="ARBA" id="ARBA00081428"/>
    </source>
</evidence>
<comment type="subcellular location">
    <subcellularLocation>
        <location evidence="2">Mitochondrion</location>
    </subcellularLocation>
</comment>
<evidence type="ECO:0000256" key="8">
    <source>
        <dbReference type="ARBA" id="ARBA00023128"/>
    </source>
</evidence>
<dbReference type="InterPro" id="IPR027368">
    <property type="entry name" value="MnmE_dom2"/>
</dbReference>
<dbReference type="CDD" id="cd14858">
    <property type="entry name" value="TrmE_N"/>
    <property type="match status" value="1"/>
</dbReference>
<comment type="caution">
    <text evidence="16">The sequence shown here is derived from an EMBL/GenBank/DDBJ whole genome shotgun (WGS) entry which is preliminary data.</text>
</comment>
<dbReference type="GO" id="GO:0070900">
    <property type="term" value="P:mitochondrial tRNA modification"/>
    <property type="evidence" value="ECO:0007669"/>
    <property type="project" value="UniProtKB-ARBA"/>
</dbReference>
<dbReference type="Pfam" id="PF12631">
    <property type="entry name" value="MnmE_helical"/>
    <property type="match status" value="1"/>
</dbReference>
<dbReference type="GO" id="GO:0003924">
    <property type="term" value="F:GTPase activity"/>
    <property type="evidence" value="ECO:0007669"/>
    <property type="project" value="InterPro"/>
</dbReference>
<keyword evidence="7" id="KW-0809">Transit peptide</keyword>
<feature type="non-terminal residue" evidence="16">
    <location>
        <position position="661"/>
    </location>
</feature>
<dbReference type="InterPro" id="IPR025867">
    <property type="entry name" value="MnmE_helical"/>
</dbReference>
<accession>A0A8T2PHU5</accession>
<dbReference type="PROSITE" id="PS51709">
    <property type="entry name" value="G_TRME"/>
    <property type="match status" value="1"/>
</dbReference>
<comment type="similarity">
    <text evidence="3">Belongs to the TRAFAC class TrmE-Era-EngA-EngB-Septin-like GTPase superfamily. TrmE GTPase family.</text>
</comment>
<comment type="catalytic activity">
    <reaction evidence="10">
        <text>GTP + H2O = GDP + phosphate + H(+)</text>
        <dbReference type="Rhea" id="RHEA:19669"/>
        <dbReference type="ChEBI" id="CHEBI:15377"/>
        <dbReference type="ChEBI" id="CHEBI:15378"/>
        <dbReference type="ChEBI" id="CHEBI:37565"/>
        <dbReference type="ChEBI" id="CHEBI:43474"/>
        <dbReference type="ChEBI" id="CHEBI:58189"/>
    </reaction>
    <physiologicalReaction direction="left-to-right" evidence="10">
        <dbReference type="Rhea" id="RHEA:19670"/>
    </physiologicalReaction>
</comment>
<dbReference type="InterPro" id="IPR005225">
    <property type="entry name" value="Small_GTP-bd"/>
</dbReference>
<dbReference type="EMBL" id="JAFBMS010000007">
    <property type="protein sequence ID" value="KAG9350721.1"/>
    <property type="molecule type" value="Genomic_DNA"/>
</dbReference>
<dbReference type="InterPro" id="IPR031168">
    <property type="entry name" value="G_TrmE"/>
</dbReference>
<evidence type="ECO:0000256" key="13">
    <source>
        <dbReference type="ARBA" id="ARBA00077869"/>
    </source>
</evidence>
<dbReference type="FunFam" id="3.30.1360.120:FF:000007">
    <property type="entry name" value="tRNA modification GTPase GTPBP3, mitochondrial"/>
    <property type="match status" value="1"/>
</dbReference>
<dbReference type="FunFam" id="3.40.50.300:FF:000924">
    <property type="entry name" value="tRNA modification GTPase GTPBP3, mitochondrial"/>
    <property type="match status" value="1"/>
</dbReference>
<evidence type="ECO:0000256" key="5">
    <source>
        <dbReference type="ARBA" id="ARBA00022741"/>
    </source>
</evidence>
<proteinExistence type="inferred from homology"/>
<dbReference type="SUPFAM" id="SSF116878">
    <property type="entry name" value="TrmE connector domain"/>
    <property type="match status" value="1"/>
</dbReference>
<dbReference type="HAMAP" id="MF_00379">
    <property type="entry name" value="GTPase_MnmE"/>
    <property type="match status" value="1"/>
</dbReference>
<keyword evidence="6" id="KW-0378">Hydrolase</keyword>
<evidence type="ECO:0000256" key="1">
    <source>
        <dbReference type="ARBA" id="ARBA00001958"/>
    </source>
</evidence>
<evidence type="ECO:0000259" key="15">
    <source>
        <dbReference type="PROSITE" id="PS51709"/>
    </source>
</evidence>
<dbReference type="Pfam" id="PF01926">
    <property type="entry name" value="MMR_HSR1"/>
    <property type="match status" value="1"/>
</dbReference>
<evidence type="ECO:0000256" key="6">
    <source>
        <dbReference type="ARBA" id="ARBA00022801"/>
    </source>
</evidence>
<name>A0A8T2PHU5_9TELE</name>
<dbReference type="InterPro" id="IPR004520">
    <property type="entry name" value="GTPase_MnmE"/>
</dbReference>
<dbReference type="Gene3D" id="1.20.120.430">
    <property type="entry name" value="tRNA modification GTPase MnmE domain 2"/>
    <property type="match status" value="2"/>
</dbReference>
<dbReference type="PANTHER" id="PTHR42714">
    <property type="entry name" value="TRNA MODIFICATION GTPASE GTPBP3"/>
    <property type="match status" value="1"/>
</dbReference>
<dbReference type="Gene3D" id="3.40.50.300">
    <property type="entry name" value="P-loop containing nucleotide triphosphate hydrolases"/>
    <property type="match status" value="1"/>
</dbReference>
<sequence length="661" mass="71315">MFTFILGALRRRSTFIAKGLRRISTSQNRCSNAMCDADTIFALSSGHGRCGVAVVRVSGPASGLVLSSMAGLAHGRTVPRTARLRNITDPRSQELLDRGLVLWFPGPHSFTGEDSVELHIHGGTAVITGVLQALGRLPGVRPAEAGEFTRRAFHAGKLDLTEVEGLGDLIHAETEAQRRQALRQMAGDLGQLYHDWSQRLIRGVGSTEHGALSWPKTGQETGYPGLGAIQTAVDKLKPPERCGCLAHVEAFIDFSEDELIEDGVLNQVDSSVSQLQAEVERHLQDGRRGERLRGGVQVVIAGVTNAGKSSLLNVLCQRPVAIVSPIAGTTRDVVETHLDIGGFPVQLSDTAGLRDTPDTVEREGVRRAMERVELADLTLAVLDSTHLPKEHQGVPGFLLGHLRTLLPAREDLETALRRCLLVLNKSDLLSEEQVASLQSMLSQAAELPPACLLSCRTGHGMDHFMGALQKQVKSLLTQARHRAHLQQCVKALGQYHHYRDLDLALAAEGVRRALTSLGRITGRVGAEEILDIIFRDFCIGNLFLAAGCDSITPPAELNAVLLVPQFALLPEHLLHVIVMVLPHLLAEPFALLSLQRAVLAALLVGLYQAPVLHQQLAALALNLGDPGAHIVQVLLELVLNLSGETRAAVADSVQLLLLLIA</sequence>
<dbReference type="AlphaFoldDB" id="A0A8T2PHU5"/>
<protein>
    <recommendedName>
        <fullName evidence="12">5-taurinomethyluridine-[tRNA] synthase subunit GTPB3, mitochondrial</fullName>
    </recommendedName>
    <alternativeName>
        <fullName evidence="14">GTP-binding protein 3</fullName>
    </alternativeName>
    <alternativeName>
        <fullName evidence="13">tRNA modification GTPase GTPBP3, mitochondrial</fullName>
    </alternativeName>
</protein>
<keyword evidence="17" id="KW-1185">Reference proteome</keyword>
<keyword evidence="9" id="KW-0342">GTP-binding</keyword>
<dbReference type="GO" id="GO:0002098">
    <property type="term" value="P:tRNA wobble uridine modification"/>
    <property type="evidence" value="ECO:0007669"/>
    <property type="project" value="TreeGrafter"/>
</dbReference>
<feature type="domain" description="TrmE-type G" evidence="15">
    <location>
        <begin position="295"/>
        <end position="473"/>
    </location>
</feature>
<dbReference type="SUPFAM" id="SSF52540">
    <property type="entry name" value="P-loop containing nucleoside triphosphate hydrolases"/>
    <property type="match status" value="1"/>
</dbReference>
<dbReference type="PANTHER" id="PTHR42714:SF2">
    <property type="entry name" value="TRNA MODIFICATION GTPASE GTPBP3, MITOCHONDRIAL"/>
    <property type="match status" value="1"/>
</dbReference>